<reference evidence="1" key="1">
    <citation type="journal article" date="2018" name="Int. J. Syst. Evol. Microbiol.">
        <title>Carboxylicivirga sediminis sp. nov., isolated from coastal sediment.</title>
        <authorList>
            <person name="Wang F.Q."/>
            <person name="Ren L.H."/>
            <person name="Zou R.J."/>
            <person name="Sun Y.Z."/>
            <person name="Liu X.J."/>
            <person name="Jiang F."/>
            <person name="Liu L.J."/>
        </authorList>
    </citation>
    <scope>NUCLEOTIDE SEQUENCE</scope>
    <source>
        <strain evidence="1">JR1</strain>
    </source>
</reference>
<comment type="caution">
    <text evidence="1">The sequence shown here is derived from an EMBL/GenBank/DDBJ whole genome shotgun (WGS) entry which is preliminary data.</text>
</comment>
<accession>A0A941IXG8</accession>
<name>A0A941IXG8_9BACT</name>
<gene>
    <name evidence="1" type="ORF">KDU71_03805</name>
</gene>
<reference evidence="1" key="2">
    <citation type="submission" date="2021-04" db="EMBL/GenBank/DDBJ databases">
        <authorList>
            <person name="Zhang T."/>
            <person name="Zhang Y."/>
            <person name="Lu D."/>
            <person name="Zuo D."/>
            <person name="Du Z."/>
        </authorList>
    </citation>
    <scope>NUCLEOTIDE SEQUENCE</scope>
    <source>
        <strain evidence="1">JR1</strain>
    </source>
</reference>
<dbReference type="Proteomes" id="UP000679220">
    <property type="component" value="Unassembled WGS sequence"/>
</dbReference>
<proteinExistence type="predicted"/>
<evidence type="ECO:0000313" key="1">
    <source>
        <dbReference type="EMBL" id="MBR8534672.1"/>
    </source>
</evidence>
<evidence type="ECO:0000313" key="2">
    <source>
        <dbReference type="Proteomes" id="UP000679220"/>
    </source>
</evidence>
<dbReference type="RefSeq" id="WP_212188571.1">
    <property type="nucleotide sequence ID" value="NZ_JAGTAR010000003.1"/>
</dbReference>
<dbReference type="AlphaFoldDB" id="A0A941IXG8"/>
<sequence length="119" mass="13825">MIRLIQINERIQEFGIRGPKRLALENVLDLQGYNTIRVVGDGRIRVEIKCFVHKPPPPSFQPCPECGSLILESNETKQFLKDIPGIQRQTDRLNIQIIDEENDIIRITLSIPQINFRYE</sequence>
<organism evidence="1 2">
    <name type="scientific">Carboxylicivirga sediminis</name>
    <dbReference type="NCBI Taxonomy" id="2006564"/>
    <lineage>
        <taxon>Bacteria</taxon>
        <taxon>Pseudomonadati</taxon>
        <taxon>Bacteroidota</taxon>
        <taxon>Bacteroidia</taxon>
        <taxon>Marinilabiliales</taxon>
        <taxon>Marinilabiliaceae</taxon>
        <taxon>Carboxylicivirga</taxon>
    </lineage>
</organism>
<dbReference type="EMBL" id="JAGTAR010000003">
    <property type="protein sequence ID" value="MBR8534672.1"/>
    <property type="molecule type" value="Genomic_DNA"/>
</dbReference>
<keyword evidence="2" id="KW-1185">Reference proteome</keyword>
<protein>
    <submittedName>
        <fullName evidence="1">Uncharacterized protein</fullName>
    </submittedName>
</protein>